<evidence type="ECO:0000256" key="2">
    <source>
        <dbReference type="ARBA" id="ARBA00023002"/>
    </source>
</evidence>
<dbReference type="PANTHER" id="PTHR10681">
    <property type="entry name" value="THIOREDOXIN PEROXIDASE"/>
    <property type="match status" value="1"/>
</dbReference>
<comment type="similarity">
    <text evidence="1">Belongs to the peroxiredoxin family. AhpC/Prx1 subfamily.</text>
</comment>
<dbReference type="AlphaFoldDB" id="A0A387G5R3"/>
<dbReference type="GO" id="GO:0005829">
    <property type="term" value="C:cytosol"/>
    <property type="evidence" value="ECO:0007669"/>
    <property type="project" value="TreeGrafter"/>
</dbReference>
<geneLocation type="plasmid" evidence="8">
    <name>prccge525c</name>
</geneLocation>
<dbReference type="InterPro" id="IPR000866">
    <property type="entry name" value="AhpC/TSA"/>
</dbReference>
<feature type="domain" description="Thioredoxin" evidence="6">
    <location>
        <begin position="15"/>
        <end position="170"/>
    </location>
</feature>
<dbReference type="Pfam" id="PF10417">
    <property type="entry name" value="1-cysPrx_C"/>
    <property type="match status" value="1"/>
</dbReference>
<keyword evidence="8" id="KW-1185">Reference proteome</keyword>
<dbReference type="EMBL" id="CP032695">
    <property type="protein sequence ID" value="AYG63614.1"/>
    <property type="molecule type" value="Genomic_DNA"/>
</dbReference>
<dbReference type="Proteomes" id="UP000282195">
    <property type="component" value="Plasmid pRCCGE525c"/>
</dbReference>
<evidence type="ECO:0000259" key="6">
    <source>
        <dbReference type="PROSITE" id="PS51352"/>
    </source>
</evidence>
<dbReference type="PROSITE" id="PS51352">
    <property type="entry name" value="THIOREDOXIN_2"/>
    <property type="match status" value="1"/>
</dbReference>
<dbReference type="InterPro" id="IPR024706">
    <property type="entry name" value="Peroxiredoxin_AhpC-typ"/>
</dbReference>
<accession>A0A387G5R3</accession>
<feature type="active site" description="Cysteine sulfenic acid (-SOH) intermediate; for peroxidase activity" evidence="5">
    <location>
        <position position="56"/>
    </location>
</feature>
<keyword evidence="7" id="KW-0575">Peroxidase</keyword>
<dbReference type="Gene3D" id="3.40.30.10">
    <property type="entry name" value="Glutaredoxin"/>
    <property type="match status" value="1"/>
</dbReference>
<dbReference type="GO" id="GO:0042744">
    <property type="term" value="P:hydrogen peroxide catabolic process"/>
    <property type="evidence" value="ECO:0007669"/>
    <property type="project" value="TreeGrafter"/>
</dbReference>
<dbReference type="KEGG" id="rjg:CCGE525_33835"/>
<sequence>MEAVNSNRDEMPQALRINDKAPGFTARSTAGEISLLAYRERWLLFFSHPADFTSVCTSEFIALAQAQEKFAKLNCNLLGLSVDSLYSHVAWLRDIERSFGVKVRFPVIEDSAMVIARAYGMLDSSSQNSGTVRATYVIDPEGMIRAIVWYPMNVGRSVDELLRLVEALQTSDRECALTPEGWRPGQALVEPAASSMDDAEQVAEGQTWYYRERLA</sequence>
<dbReference type="Pfam" id="PF00578">
    <property type="entry name" value="AhpC-TSA"/>
    <property type="match status" value="1"/>
</dbReference>
<dbReference type="GO" id="GO:0033554">
    <property type="term" value="P:cellular response to stress"/>
    <property type="evidence" value="ECO:0007669"/>
    <property type="project" value="TreeGrafter"/>
</dbReference>
<gene>
    <name evidence="7" type="ORF">CCGE525_33835</name>
</gene>
<name>A0A387G5R3_9HYPH</name>
<dbReference type="SUPFAM" id="SSF52833">
    <property type="entry name" value="Thioredoxin-like"/>
    <property type="match status" value="1"/>
</dbReference>
<dbReference type="GO" id="GO:0006979">
    <property type="term" value="P:response to oxidative stress"/>
    <property type="evidence" value="ECO:0007669"/>
    <property type="project" value="TreeGrafter"/>
</dbReference>
<evidence type="ECO:0000313" key="7">
    <source>
        <dbReference type="EMBL" id="AYG63614.1"/>
    </source>
</evidence>
<dbReference type="GO" id="GO:0008379">
    <property type="term" value="F:thioredoxin peroxidase activity"/>
    <property type="evidence" value="ECO:0007669"/>
    <property type="project" value="TreeGrafter"/>
</dbReference>
<dbReference type="NCBIfam" id="NF009668">
    <property type="entry name" value="PRK13189.1"/>
    <property type="match status" value="1"/>
</dbReference>
<dbReference type="InterPro" id="IPR013766">
    <property type="entry name" value="Thioredoxin_domain"/>
</dbReference>
<dbReference type="InterPro" id="IPR036249">
    <property type="entry name" value="Thioredoxin-like_sf"/>
</dbReference>
<proteinExistence type="inferred from homology"/>
<evidence type="ECO:0000256" key="4">
    <source>
        <dbReference type="ARBA" id="ARBA00037420"/>
    </source>
</evidence>
<evidence type="ECO:0000256" key="3">
    <source>
        <dbReference type="ARBA" id="ARBA00032824"/>
    </source>
</evidence>
<dbReference type="RefSeq" id="WP_120708511.1">
    <property type="nucleotide sequence ID" value="NZ_CP032695.1"/>
</dbReference>
<dbReference type="OrthoDB" id="9812811at2"/>
<keyword evidence="7" id="KW-0614">Plasmid</keyword>
<dbReference type="GO" id="GO:0045454">
    <property type="term" value="P:cell redox homeostasis"/>
    <property type="evidence" value="ECO:0007669"/>
    <property type="project" value="TreeGrafter"/>
</dbReference>
<dbReference type="InterPro" id="IPR050217">
    <property type="entry name" value="Peroxiredoxin"/>
</dbReference>
<dbReference type="PANTHER" id="PTHR10681:SF128">
    <property type="entry name" value="THIOREDOXIN-DEPENDENT PEROXIDE REDUCTASE, MITOCHONDRIAL"/>
    <property type="match status" value="1"/>
</dbReference>
<keyword evidence="2 7" id="KW-0560">Oxidoreductase</keyword>
<evidence type="ECO:0000256" key="5">
    <source>
        <dbReference type="PIRSR" id="PIRSR000239-1"/>
    </source>
</evidence>
<reference evidence="7 8" key="1">
    <citation type="submission" date="2018-10" db="EMBL/GenBank/DDBJ databases">
        <title>Rhizobium etli, R. leguminosarum and a new Rhizobium genospecies from Phaseolus dumosus.</title>
        <authorList>
            <person name="Ramirez-Puebla S.T."/>
            <person name="Rogel-Hernandez M.A."/>
            <person name="Guerrero G."/>
            <person name="Ormeno-Orrillo E."/>
            <person name="Martinez-Romero J.C."/>
            <person name="Negrete-Yankelevich S."/>
            <person name="Martinez-Romero E."/>
        </authorList>
    </citation>
    <scope>NUCLEOTIDE SEQUENCE [LARGE SCALE GENOMIC DNA]</scope>
    <source>
        <strain evidence="7 8">CCGE525</strain>
        <plasmid evidence="8">prccge525c</plasmid>
    </source>
</reference>
<protein>
    <recommendedName>
        <fullName evidence="3">Thioredoxin peroxidase</fullName>
    </recommendedName>
</protein>
<dbReference type="PIRSF" id="PIRSF000239">
    <property type="entry name" value="AHPC"/>
    <property type="match status" value="1"/>
</dbReference>
<comment type="function">
    <text evidence="4">Thiol-specific peroxidase that catalyzes the reduction of hydrogen peroxide and organic hydroperoxides to water and alcohols, respectively. Plays a role in cell protection against oxidative stress by detoxifying peroxides.</text>
</comment>
<evidence type="ECO:0000313" key="8">
    <source>
        <dbReference type="Proteomes" id="UP000282195"/>
    </source>
</evidence>
<evidence type="ECO:0000256" key="1">
    <source>
        <dbReference type="ARBA" id="ARBA00009796"/>
    </source>
</evidence>
<dbReference type="InterPro" id="IPR019479">
    <property type="entry name" value="Peroxiredoxin_C"/>
</dbReference>
<organism evidence="7 8">
    <name type="scientific">Rhizobium jaguaris</name>
    <dbReference type="NCBI Taxonomy" id="1312183"/>
    <lineage>
        <taxon>Bacteria</taxon>
        <taxon>Pseudomonadati</taxon>
        <taxon>Pseudomonadota</taxon>
        <taxon>Alphaproteobacteria</taxon>
        <taxon>Hyphomicrobiales</taxon>
        <taxon>Rhizobiaceae</taxon>
        <taxon>Rhizobium/Agrobacterium group</taxon>
        <taxon>Rhizobium</taxon>
    </lineage>
</organism>